<evidence type="ECO:0000256" key="5">
    <source>
        <dbReference type="ARBA" id="ARBA00022527"/>
    </source>
</evidence>
<dbReference type="Gene3D" id="3.30.200.20">
    <property type="entry name" value="Phosphorylase Kinase, domain 1"/>
    <property type="match status" value="1"/>
</dbReference>
<evidence type="ECO:0000313" key="22">
    <source>
        <dbReference type="Proteomes" id="UP000515154"/>
    </source>
</evidence>
<evidence type="ECO:0000256" key="14">
    <source>
        <dbReference type="ARBA" id="ARBA00023211"/>
    </source>
</evidence>
<organism evidence="22 23">
    <name type="scientific">Octopus sinensis</name>
    <name type="common">East Asian common octopus</name>
    <dbReference type="NCBI Taxonomy" id="2607531"/>
    <lineage>
        <taxon>Eukaryota</taxon>
        <taxon>Metazoa</taxon>
        <taxon>Spiralia</taxon>
        <taxon>Lophotrochozoa</taxon>
        <taxon>Mollusca</taxon>
        <taxon>Cephalopoda</taxon>
        <taxon>Coleoidea</taxon>
        <taxon>Octopodiformes</taxon>
        <taxon>Octopoda</taxon>
        <taxon>Incirrata</taxon>
        <taxon>Octopodidae</taxon>
        <taxon>Octopus</taxon>
    </lineage>
</organism>
<dbReference type="EC" id="2.7.12.1" evidence="4"/>
<dbReference type="InterPro" id="IPR017441">
    <property type="entry name" value="Protein_kinase_ATP_BS"/>
</dbReference>
<comment type="catalytic activity">
    <reaction evidence="17">
        <text>L-tyrosyl-[protein] + ATP = O-phospho-L-tyrosyl-[protein] + ADP + H(+)</text>
        <dbReference type="Rhea" id="RHEA:10596"/>
        <dbReference type="Rhea" id="RHEA-COMP:10136"/>
        <dbReference type="Rhea" id="RHEA-COMP:20101"/>
        <dbReference type="ChEBI" id="CHEBI:15378"/>
        <dbReference type="ChEBI" id="CHEBI:30616"/>
        <dbReference type="ChEBI" id="CHEBI:46858"/>
        <dbReference type="ChEBI" id="CHEBI:61978"/>
        <dbReference type="ChEBI" id="CHEBI:456216"/>
        <dbReference type="EC" id="2.7.12.1"/>
    </reaction>
</comment>
<comment type="catalytic activity">
    <reaction evidence="16">
        <text>L-threonyl-[protein] + ATP = O-phospho-L-threonyl-[protein] + ADP + H(+)</text>
        <dbReference type="Rhea" id="RHEA:46608"/>
        <dbReference type="Rhea" id="RHEA-COMP:11060"/>
        <dbReference type="Rhea" id="RHEA-COMP:11605"/>
        <dbReference type="ChEBI" id="CHEBI:15378"/>
        <dbReference type="ChEBI" id="CHEBI:30013"/>
        <dbReference type="ChEBI" id="CHEBI:30616"/>
        <dbReference type="ChEBI" id="CHEBI:61977"/>
        <dbReference type="ChEBI" id="CHEBI:456216"/>
        <dbReference type="EC" id="2.7.12.1"/>
    </reaction>
</comment>
<dbReference type="GO" id="GO:0030036">
    <property type="term" value="P:actin cytoskeleton organization"/>
    <property type="evidence" value="ECO:0007669"/>
    <property type="project" value="TreeGrafter"/>
</dbReference>
<evidence type="ECO:0000256" key="13">
    <source>
        <dbReference type="ARBA" id="ARBA00023137"/>
    </source>
</evidence>
<dbReference type="RefSeq" id="XP_036357470.1">
    <property type="nucleotide sequence ID" value="XM_036501577.1"/>
</dbReference>
<evidence type="ECO:0000256" key="2">
    <source>
        <dbReference type="ARBA" id="ARBA00001946"/>
    </source>
</evidence>
<dbReference type="FunFam" id="1.10.510.10:FF:000202">
    <property type="entry name" value="Dual specificity testis-specific protein kinase 2"/>
    <property type="match status" value="1"/>
</dbReference>
<dbReference type="Gene3D" id="1.10.510.10">
    <property type="entry name" value="Transferase(Phosphotransferase) domain 1"/>
    <property type="match status" value="1"/>
</dbReference>
<dbReference type="PROSITE" id="PS50011">
    <property type="entry name" value="PROTEIN_KINASE_DOM"/>
    <property type="match status" value="1"/>
</dbReference>
<evidence type="ECO:0000256" key="8">
    <source>
        <dbReference type="ARBA" id="ARBA00022723"/>
    </source>
</evidence>
<reference evidence="23" key="1">
    <citation type="submission" date="2025-08" db="UniProtKB">
        <authorList>
            <consortium name="RefSeq"/>
        </authorList>
    </citation>
    <scope>IDENTIFICATION</scope>
</reference>
<dbReference type="GO" id="GO:0005524">
    <property type="term" value="F:ATP binding"/>
    <property type="evidence" value="ECO:0007669"/>
    <property type="project" value="UniProtKB-UniRule"/>
</dbReference>
<comment type="similarity">
    <text evidence="3">Belongs to the protein kinase superfamily. TKL Ser/Thr protein kinase family.</text>
</comment>
<gene>
    <name evidence="23" type="primary">LOC115209699</name>
</gene>
<evidence type="ECO:0000256" key="12">
    <source>
        <dbReference type="ARBA" id="ARBA00022842"/>
    </source>
</evidence>
<name>A0A7E6ER95_9MOLL</name>
<dbReference type="GO" id="GO:0005634">
    <property type="term" value="C:nucleus"/>
    <property type="evidence" value="ECO:0007669"/>
    <property type="project" value="TreeGrafter"/>
</dbReference>
<evidence type="ECO:0000256" key="17">
    <source>
        <dbReference type="ARBA" id="ARBA00051680"/>
    </source>
</evidence>
<dbReference type="PRINTS" id="PR00109">
    <property type="entry name" value="TYRKINASE"/>
</dbReference>
<evidence type="ECO:0000256" key="15">
    <source>
        <dbReference type="ARBA" id="ARBA00049003"/>
    </source>
</evidence>
<evidence type="ECO:0000256" key="19">
    <source>
        <dbReference type="SAM" id="MobiDB-lite"/>
    </source>
</evidence>
<evidence type="ECO:0000256" key="6">
    <source>
        <dbReference type="ARBA" id="ARBA00022553"/>
    </source>
</evidence>
<evidence type="ECO:0000256" key="11">
    <source>
        <dbReference type="ARBA" id="ARBA00022840"/>
    </source>
</evidence>
<sequence length="703" mass="79192">MLNIHPNILYLFLIIKFYRMVTSLQTGENGQPFSSYLNGPPRNHLRSSMKAVRSQTIDLGEESRYFDDEDDDNESDVSNNLCQAAGSSYRPTSSNSCEALKHAVSALTRLDDFICEKIGRGFFSEVYKVAHRTTGKVMVLKMNTCSSNRPNMLREVQLMNRLSHPNILRFMGVCVHEGQLHALTEYINGGALYQVLANKEIELPWKTRIDLALDISNGMRYFHTRGVFHRDLTSKNILIKIDDDDVYTAIVADFGLAAKIPDPLEDIHLSIVGSPYWMAPEVLKGKKYDEKADIFSFGIILCEITARIDADPDILPRTENFGLDYIAFSEMVEYCPLDFLHLAFRCCQIDPLKRPTFANNVECLLQMRHFLNNPGNPGKDNKNSKTSCKRSRSEDNILDSCNWSSMDDDPTMTAKVIGQTMSEADPFYIPARSNPFTMLNKFCDGKKVLGVHRDMNLSFDLPSPSSPFTPPCTPITPDCYPRNKRPLARRKCQSLPGSPVLLRQAAERFHQESIHGSTSQQRNIDFPLDILSNLGEFFCNTHMNRFTANKDVQVSDHSIKENNAKSNNPTESPQSRVASRRKAFRSKQHSVESSLLFTSLCNEKTAPATVSLDRADHKSSLYSPDSFEDISPFLSPEDSFDTCISPSDSFSNLTESKTSDTSPLCRHEYLYNTSQSSTESTSSVITLKENTSYRAMNVTTPGK</sequence>
<keyword evidence="6" id="KW-0597">Phosphoprotein</keyword>
<keyword evidence="9 18" id="KW-0547">Nucleotide-binding</keyword>
<protein>
    <recommendedName>
        <fullName evidence="4">dual-specificity kinase</fullName>
        <ecNumber evidence="4">2.7.12.1</ecNumber>
    </recommendedName>
</protein>
<evidence type="ECO:0000256" key="9">
    <source>
        <dbReference type="ARBA" id="ARBA00022741"/>
    </source>
</evidence>
<evidence type="ECO:0000313" key="23">
    <source>
        <dbReference type="RefSeq" id="XP_036357470.1"/>
    </source>
</evidence>
<comment type="cofactor">
    <cofactor evidence="2">
        <name>Mg(2+)</name>
        <dbReference type="ChEBI" id="CHEBI:18420"/>
    </cofactor>
</comment>
<dbReference type="AlphaFoldDB" id="A0A7E6ER95"/>
<dbReference type="Proteomes" id="UP000515154">
    <property type="component" value="Linkage group LG3"/>
</dbReference>
<evidence type="ECO:0000259" key="21">
    <source>
        <dbReference type="PROSITE" id="PS50011"/>
    </source>
</evidence>
<dbReference type="Pfam" id="PF07714">
    <property type="entry name" value="PK_Tyr_Ser-Thr"/>
    <property type="match status" value="1"/>
</dbReference>
<comment type="catalytic activity">
    <reaction evidence="15">
        <text>L-seryl-[protein] + ATP = O-phospho-L-seryl-[protein] + ADP + H(+)</text>
        <dbReference type="Rhea" id="RHEA:17989"/>
        <dbReference type="Rhea" id="RHEA-COMP:9863"/>
        <dbReference type="Rhea" id="RHEA-COMP:11604"/>
        <dbReference type="ChEBI" id="CHEBI:15378"/>
        <dbReference type="ChEBI" id="CHEBI:29999"/>
        <dbReference type="ChEBI" id="CHEBI:30616"/>
        <dbReference type="ChEBI" id="CHEBI:83421"/>
        <dbReference type="ChEBI" id="CHEBI:456216"/>
        <dbReference type="EC" id="2.7.12.1"/>
    </reaction>
</comment>
<dbReference type="GO" id="GO:0005737">
    <property type="term" value="C:cytoplasm"/>
    <property type="evidence" value="ECO:0007669"/>
    <property type="project" value="TreeGrafter"/>
</dbReference>
<dbReference type="InterPro" id="IPR011009">
    <property type="entry name" value="Kinase-like_dom_sf"/>
</dbReference>
<keyword evidence="5" id="KW-0723">Serine/threonine-protein kinase</keyword>
<feature type="binding site" evidence="18">
    <location>
        <position position="141"/>
    </location>
    <ligand>
        <name>ATP</name>
        <dbReference type="ChEBI" id="CHEBI:30616"/>
    </ligand>
</feature>
<dbReference type="PROSITE" id="PS00107">
    <property type="entry name" value="PROTEIN_KINASE_ATP"/>
    <property type="match status" value="1"/>
</dbReference>
<keyword evidence="20" id="KW-0732">Signal</keyword>
<dbReference type="GO" id="GO:0004674">
    <property type="term" value="F:protein serine/threonine kinase activity"/>
    <property type="evidence" value="ECO:0007669"/>
    <property type="project" value="UniProtKB-KW"/>
</dbReference>
<evidence type="ECO:0000256" key="16">
    <source>
        <dbReference type="ARBA" id="ARBA00049308"/>
    </source>
</evidence>
<evidence type="ECO:0000256" key="7">
    <source>
        <dbReference type="ARBA" id="ARBA00022679"/>
    </source>
</evidence>
<dbReference type="InterPro" id="IPR050940">
    <property type="entry name" value="Actin_reg-Ser/Thr_kinase"/>
</dbReference>
<evidence type="ECO:0000256" key="3">
    <source>
        <dbReference type="ARBA" id="ARBA00005843"/>
    </source>
</evidence>
<feature type="region of interest" description="Disordered" evidence="19">
    <location>
        <begin position="374"/>
        <end position="393"/>
    </location>
</feature>
<dbReference type="GO" id="GO:0004713">
    <property type="term" value="F:protein tyrosine kinase activity"/>
    <property type="evidence" value="ECO:0007669"/>
    <property type="project" value="UniProtKB-KW"/>
</dbReference>
<keyword evidence="11 18" id="KW-0067">ATP-binding</keyword>
<keyword evidence="12" id="KW-0460">Magnesium</keyword>
<dbReference type="PROSITE" id="PS00109">
    <property type="entry name" value="PROTEIN_KINASE_TYR"/>
    <property type="match status" value="1"/>
</dbReference>
<dbReference type="PANTHER" id="PTHR46485:SF5">
    <property type="entry name" value="CENTER DIVIDER, ISOFORM A"/>
    <property type="match status" value="1"/>
</dbReference>
<dbReference type="GO" id="GO:0004712">
    <property type="term" value="F:protein serine/threonine/tyrosine kinase activity"/>
    <property type="evidence" value="ECO:0007669"/>
    <property type="project" value="UniProtKB-EC"/>
</dbReference>
<keyword evidence="22" id="KW-1185">Reference proteome</keyword>
<dbReference type="GO" id="GO:0046872">
    <property type="term" value="F:metal ion binding"/>
    <property type="evidence" value="ECO:0007669"/>
    <property type="project" value="UniProtKB-KW"/>
</dbReference>
<feature type="compositionally biased region" description="Polar residues" evidence="19">
    <location>
        <begin position="564"/>
        <end position="577"/>
    </location>
</feature>
<feature type="signal peptide" evidence="20">
    <location>
        <begin position="1"/>
        <end position="23"/>
    </location>
</feature>
<keyword evidence="14" id="KW-0464">Manganese</keyword>
<keyword evidence="10 23" id="KW-0418">Kinase</keyword>
<accession>A0A7E6ER95</accession>
<evidence type="ECO:0000256" key="20">
    <source>
        <dbReference type="SAM" id="SignalP"/>
    </source>
</evidence>
<proteinExistence type="inferred from homology"/>
<dbReference type="SUPFAM" id="SSF56112">
    <property type="entry name" value="Protein kinase-like (PK-like)"/>
    <property type="match status" value="1"/>
</dbReference>
<keyword evidence="8" id="KW-0479">Metal-binding</keyword>
<comment type="cofactor">
    <cofactor evidence="1">
        <name>Mn(2+)</name>
        <dbReference type="ChEBI" id="CHEBI:29035"/>
    </cofactor>
</comment>
<evidence type="ECO:0000256" key="4">
    <source>
        <dbReference type="ARBA" id="ARBA00013203"/>
    </source>
</evidence>
<keyword evidence="13" id="KW-0829">Tyrosine-protein kinase</keyword>
<evidence type="ECO:0000256" key="18">
    <source>
        <dbReference type="PROSITE-ProRule" id="PRU10141"/>
    </source>
</evidence>
<dbReference type="PANTHER" id="PTHR46485">
    <property type="entry name" value="LIM DOMAIN KINASE 1"/>
    <property type="match status" value="1"/>
</dbReference>
<dbReference type="InterPro" id="IPR008266">
    <property type="entry name" value="Tyr_kinase_AS"/>
</dbReference>
<keyword evidence="7" id="KW-0808">Transferase</keyword>
<dbReference type="InterPro" id="IPR000719">
    <property type="entry name" value="Prot_kinase_dom"/>
</dbReference>
<dbReference type="FunFam" id="3.30.200.20:FF:000134">
    <property type="entry name" value="Dual specificity testis-specific protein kinase 2"/>
    <property type="match status" value="1"/>
</dbReference>
<evidence type="ECO:0000256" key="1">
    <source>
        <dbReference type="ARBA" id="ARBA00001936"/>
    </source>
</evidence>
<dbReference type="InterPro" id="IPR001245">
    <property type="entry name" value="Ser-Thr/Tyr_kinase_cat_dom"/>
</dbReference>
<feature type="domain" description="Protein kinase" evidence="21">
    <location>
        <begin position="112"/>
        <end position="371"/>
    </location>
</feature>
<evidence type="ECO:0000256" key="10">
    <source>
        <dbReference type="ARBA" id="ARBA00022777"/>
    </source>
</evidence>
<feature type="region of interest" description="Disordered" evidence="19">
    <location>
        <begin position="559"/>
        <end position="586"/>
    </location>
</feature>
<feature type="chain" id="PRO_5028835083" description="dual-specificity kinase" evidence="20">
    <location>
        <begin position="24"/>
        <end position="703"/>
    </location>
</feature>